<dbReference type="Proteomes" id="UP000461585">
    <property type="component" value="Unassembled WGS sequence"/>
</dbReference>
<comment type="caution">
    <text evidence="8">The sequence shown here is derived from an EMBL/GenBank/DDBJ whole genome shotgun (WGS) entry which is preliminary data.</text>
</comment>
<dbReference type="RefSeq" id="WP_162369197.1">
    <property type="nucleotide sequence ID" value="NZ_JAAEEH010000003.1"/>
</dbReference>
<dbReference type="PROSITE" id="PS00798">
    <property type="entry name" value="ALDOKETO_REDUCTASE_1"/>
    <property type="match status" value="1"/>
</dbReference>
<name>A0A7X5KL52_9FIRM</name>
<sequence length="293" mass="33704">MIQREVKDLSSKWRLYNGVEVPCVGFGTWKMPDTVVEQAVCDAIESGYRHIDTAAAYQNERGVGKGVRMSGFPREEIFVASKLPNADHGYKKALESYQQSLERLEMDHLDLYMIHWPVIEEHKDRYKEDILETWSALEELYDKGKVRAIGVSNFMMEHLELLAENGRTKPMVDQVQFNPQCTEPLLRAYCEEREILMEGWSPLIQGKAFEHKVLQDMAEKYGKTIAQICVRFVLQHGVVPIPKSANLDRIRNNGNVFGFSISDRDMEEIAKLSVYGRIGEEPDIPRKFQNVGF</sequence>
<feature type="site" description="Lowers pKa of active site Tyr" evidence="6">
    <location>
        <position position="82"/>
    </location>
</feature>
<dbReference type="InterPro" id="IPR018170">
    <property type="entry name" value="Aldo/ket_reductase_CS"/>
</dbReference>
<dbReference type="AlphaFoldDB" id="A0A7X5KL52"/>
<evidence type="ECO:0000313" key="9">
    <source>
        <dbReference type="Proteomes" id="UP000461585"/>
    </source>
</evidence>
<feature type="active site" description="Proton donor" evidence="4">
    <location>
        <position position="57"/>
    </location>
</feature>
<evidence type="ECO:0000256" key="6">
    <source>
        <dbReference type="PIRSR" id="PIRSR000097-3"/>
    </source>
</evidence>
<accession>A0A7X5KL52</accession>
<dbReference type="Gene3D" id="3.20.20.100">
    <property type="entry name" value="NADP-dependent oxidoreductase domain"/>
    <property type="match status" value="1"/>
</dbReference>
<dbReference type="PIRSF" id="PIRSF000097">
    <property type="entry name" value="AKR"/>
    <property type="match status" value="1"/>
</dbReference>
<dbReference type="InterPro" id="IPR023210">
    <property type="entry name" value="NADP_OxRdtase_dom"/>
</dbReference>
<comment type="similarity">
    <text evidence="1">Belongs to the aldo/keto reductase family.</text>
</comment>
<dbReference type="PANTHER" id="PTHR43827:SF3">
    <property type="entry name" value="NADP-DEPENDENT OXIDOREDUCTASE DOMAIN-CONTAINING PROTEIN"/>
    <property type="match status" value="1"/>
</dbReference>
<dbReference type="PROSITE" id="PS00062">
    <property type="entry name" value="ALDOKETO_REDUCTASE_2"/>
    <property type="match status" value="1"/>
</dbReference>
<evidence type="ECO:0000259" key="7">
    <source>
        <dbReference type="Pfam" id="PF00248"/>
    </source>
</evidence>
<dbReference type="InterPro" id="IPR020471">
    <property type="entry name" value="AKR"/>
</dbReference>
<dbReference type="Pfam" id="PF00248">
    <property type="entry name" value="Aldo_ket_red"/>
    <property type="match status" value="1"/>
</dbReference>
<protein>
    <submittedName>
        <fullName evidence="8">Aldo/keto reductase</fullName>
    </submittedName>
</protein>
<organism evidence="8 9">
    <name type="scientific">Anaerotalea alkaliphila</name>
    <dbReference type="NCBI Taxonomy" id="2662126"/>
    <lineage>
        <taxon>Bacteria</taxon>
        <taxon>Bacillati</taxon>
        <taxon>Bacillota</taxon>
        <taxon>Clostridia</taxon>
        <taxon>Eubacteriales</taxon>
        <taxon>Anaerotalea</taxon>
    </lineage>
</organism>
<dbReference type="EMBL" id="JAAEEH010000003">
    <property type="protein sequence ID" value="NDL66466.1"/>
    <property type="molecule type" value="Genomic_DNA"/>
</dbReference>
<dbReference type="SUPFAM" id="SSF51430">
    <property type="entry name" value="NAD(P)-linked oxidoreductase"/>
    <property type="match status" value="1"/>
</dbReference>
<dbReference type="InterPro" id="IPR036812">
    <property type="entry name" value="NAD(P)_OxRdtase_dom_sf"/>
</dbReference>
<dbReference type="PANTHER" id="PTHR43827">
    <property type="entry name" value="2,5-DIKETO-D-GLUCONIC ACID REDUCTASE"/>
    <property type="match status" value="1"/>
</dbReference>
<keyword evidence="3" id="KW-0560">Oxidoreductase</keyword>
<evidence type="ECO:0000256" key="4">
    <source>
        <dbReference type="PIRSR" id="PIRSR000097-1"/>
    </source>
</evidence>
<dbReference type="PRINTS" id="PR00069">
    <property type="entry name" value="ALDKETRDTASE"/>
</dbReference>
<evidence type="ECO:0000256" key="3">
    <source>
        <dbReference type="ARBA" id="ARBA00023002"/>
    </source>
</evidence>
<proteinExistence type="inferred from homology"/>
<keyword evidence="9" id="KW-1185">Reference proteome</keyword>
<dbReference type="GO" id="GO:0016616">
    <property type="term" value="F:oxidoreductase activity, acting on the CH-OH group of donors, NAD or NADP as acceptor"/>
    <property type="evidence" value="ECO:0007669"/>
    <property type="project" value="UniProtKB-ARBA"/>
</dbReference>
<feature type="domain" description="NADP-dependent oxidoreductase" evidence="7">
    <location>
        <begin position="25"/>
        <end position="272"/>
    </location>
</feature>
<keyword evidence="2" id="KW-0521">NADP</keyword>
<evidence type="ECO:0000256" key="2">
    <source>
        <dbReference type="ARBA" id="ARBA00022857"/>
    </source>
</evidence>
<dbReference type="CDD" id="cd19071">
    <property type="entry name" value="AKR_AKR1-5-like"/>
    <property type="match status" value="1"/>
</dbReference>
<evidence type="ECO:0000256" key="5">
    <source>
        <dbReference type="PIRSR" id="PIRSR000097-2"/>
    </source>
</evidence>
<reference evidence="8 9" key="1">
    <citation type="submission" date="2020-01" db="EMBL/GenBank/DDBJ databases">
        <title>Anaeroalcalibacter tamaniensis gen. nov., sp. nov., moderately halophilic strictly anaerobic fermenter bacterium from mud volcano of Taman peninsula.</title>
        <authorList>
            <person name="Frolova A."/>
            <person name="Merkel A.Y."/>
            <person name="Slobodkin A.I."/>
        </authorList>
    </citation>
    <scope>NUCLEOTIDE SEQUENCE [LARGE SCALE GENOMIC DNA]</scope>
    <source>
        <strain evidence="8 9">F-3ap</strain>
    </source>
</reference>
<evidence type="ECO:0000313" key="8">
    <source>
        <dbReference type="EMBL" id="NDL66466.1"/>
    </source>
</evidence>
<dbReference type="FunFam" id="3.20.20.100:FF:000015">
    <property type="entry name" value="Oxidoreductase, aldo/keto reductase family"/>
    <property type="match status" value="1"/>
</dbReference>
<evidence type="ECO:0000256" key="1">
    <source>
        <dbReference type="ARBA" id="ARBA00007905"/>
    </source>
</evidence>
<feature type="binding site" evidence="5">
    <location>
        <position position="115"/>
    </location>
    <ligand>
        <name>substrate</name>
    </ligand>
</feature>
<gene>
    <name evidence="8" type="ORF">GXN74_01720</name>
</gene>